<organism evidence="2">
    <name type="scientific">marine sediment metagenome</name>
    <dbReference type="NCBI Taxonomy" id="412755"/>
    <lineage>
        <taxon>unclassified sequences</taxon>
        <taxon>metagenomes</taxon>
        <taxon>ecological metagenomes</taxon>
    </lineage>
</organism>
<dbReference type="PANTHER" id="PTHR22642">
    <property type="entry name" value="IMIDAZOLONEPROPIONASE"/>
    <property type="match status" value="1"/>
</dbReference>
<gene>
    <name evidence="2" type="ORF">LCGC14_1047840</name>
</gene>
<dbReference type="Pfam" id="PF07969">
    <property type="entry name" value="Amidohydro_3"/>
    <property type="match status" value="1"/>
</dbReference>
<reference evidence="2" key="1">
    <citation type="journal article" date="2015" name="Nature">
        <title>Complex archaea that bridge the gap between prokaryotes and eukaryotes.</title>
        <authorList>
            <person name="Spang A."/>
            <person name="Saw J.H."/>
            <person name="Jorgensen S.L."/>
            <person name="Zaremba-Niedzwiedzka K."/>
            <person name="Martijn J."/>
            <person name="Lind A.E."/>
            <person name="van Eijk R."/>
            <person name="Schleper C."/>
            <person name="Guy L."/>
            <person name="Ettema T.J."/>
        </authorList>
    </citation>
    <scope>NUCLEOTIDE SEQUENCE</scope>
</reference>
<dbReference type="Gene3D" id="2.30.40.10">
    <property type="entry name" value="Urease, subunit C, domain 1"/>
    <property type="match status" value="1"/>
</dbReference>
<dbReference type="CDD" id="cd01300">
    <property type="entry name" value="YtcJ_like"/>
    <property type="match status" value="1"/>
</dbReference>
<dbReference type="InterPro" id="IPR032466">
    <property type="entry name" value="Metal_Hydrolase"/>
</dbReference>
<dbReference type="InterPro" id="IPR033932">
    <property type="entry name" value="YtcJ-like"/>
</dbReference>
<name>A0A0F9Q7Z4_9ZZZZ</name>
<dbReference type="SUPFAM" id="SSF51556">
    <property type="entry name" value="Metallo-dependent hydrolases"/>
    <property type="match status" value="1"/>
</dbReference>
<dbReference type="Gene3D" id="3.20.20.140">
    <property type="entry name" value="Metal-dependent hydrolases"/>
    <property type="match status" value="1"/>
</dbReference>
<comment type="caution">
    <text evidence="2">The sequence shown here is derived from an EMBL/GenBank/DDBJ whole genome shotgun (WGS) entry which is preliminary data.</text>
</comment>
<dbReference type="Gene3D" id="3.10.310.70">
    <property type="match status" value="1"/>
</dbReference>
<accession>A0A0F9Q7Z4</accession>
<dbReference type="EMBL" id="LAZR01004361">
    <property type="protein sequence ID" value="KKN09321.1"/>
    <property type="molecule type" value="Genomic_DNA"/>
</dbReference>
<evidence type="ECO:0000259" key="1">
    <source>
        <dbReference type="Pfam" id="PF07969"/>
    </source>
</evidence>
<sequence length="619" mass="69694">MINFRTKFSYAGTFLMIALITGAFLLIFSNCQSTYAPRTRDNYPLVARRTSPQQAYPPADLVLFNGVIYTADPGNPESCALVITGNKITAVCGHNSEVGKYIGDKTKSIDLAGKFVTPGIIDGHVHFNGAGALLIDANLMTVSDEEGLRKEVRRVVEILDDGEWITRGLWGAYEKWALAGAGEKKSEKEALWRPSRDMIDDLTPDNPSFLCRYDFKEWLANTAALRASGLDKEIVEGMEIGEDGKPSGIIFRPSPAFDKMVKARKPKSHKRLLDENRAALRALRESGIVEIHDIESPDQTERFIELQENGELTCRVWLRPDLSRGAKLKEEGITMGLHPKTKKEDAWLRYGALKGYIDGIMGTHSALFFEPYDDQPDNYGHWRRHTSDDSEYKTRNMEKMYKLIKAGLDAGFVPNVHAIGTRGVAEMLDLYERLKKEGIDLKGFRVIHAQVIRPQDFPRFKALNVIAEVNPYHISDDMRWMEERIGHERCRGAYAFKSLLDNGAILSFGSDWPGTSAALYHMHPKYLIYAAVARKTVKGSPEGGWFPEQRISVEEAIKAYTINNAYAAFEDDIRGSIEEGKLADLTIFDRNLLEIPVDEILKTEVVYTIVDGKIVFEKK</sequence>
<proteinExistence type="predicted"/>
<dbReference type="GO" id="GO:0016810">
    <property type="term" value="F:hydrolase activity, acting on carbon-nitrogen (but not peptide) bonds"/>
    <property type="evidence" value="ECO:0007669"/>
    <property type="project" value="InterPro"/>
</dbReference>
<dbReference type="AlphaFoldDB" id="A0A0F9Q7Z4"/>
<dbReference type="PANTHER" id="PTHR22642:SF2">
    <property type="entry name" value="PROTEIN LONG AFTER FAR-RED 3"/>
    <property type="match status" value="1"/>
</dbReference>
<protein>
    <recommendedName>
        <fullName evidence="1">Amidohydrolase 3 domain-containing protein</fullName>
    </recommendedName>
</protein>
<evidence type="ECO:0000313" key="2">
    <source>
        <dbReference type="EMBL" id="KKN09321.1"/>
    </source>
</evidence>
<dbReference type="InterPro" id="IPR011059">
    <property type="entry name" value="Metal-dep_hydrolase_composite"/>
</dbReference>
<feature type="domain" description="Amidohydrolase 3" evidence="1">
    <location>
        <begin position="109"/>
        <end position="616"/>
    </location>
</feature>
<dbReference type="SUPFAM" id="SSF51338">
    <property type="entry name" value="Composite domain of metallo-dependent hydrolases"/>
    <property type="match status" value="1"/>
</dbReference>
<dbReference type="InterPro" id="IPR013108">
    <property type="entry name" value="Amidohydro_3"/>
</dbReference>